<dbReference type="AlphaFoldDB" id="A0A1Y6KZF1"/>
<dbReference type="PANTHER" id="PTHR30535:SF4">
    <property type="entry name" value="HEMIN-BINDING PERIPLASMIC PROTEIN HMUT"/>
    <property type="match status" value="1"/>
</dbReference>
<dbReference type="InterPro" id="IPR002491">
    <property type="entry name" value="ABC_transptr_periplasmic_BD"/>
</dbReference>
<sequence length="307" mass="33010">MMDRQHSVFTAPSWGHLARKMLLPITLLITTSSLFSPQAQAQPNSDSPRIISAGAAITEIINALGAQQQLIAVDVTSKTLVAQSLPKVGYHRQLSAESLIALAPTKIIGSDEMGPPKTLTLLKQSGIEVDIVNGGETVNDLFHRIDQVAALTQHQQQAQQLKQQLQTSVDKIEQHNLDQQHPLKKVLFLMIHDGRPISVAGKNTTADSIITLAGAINPAAPLVANYKPVSTEAILQMQPDIILLSDRTTASINNMQQLLEKMPMLAATPAAKNNTIAVIDGTALIGGLGIHSINEAMRLNGVFYPQS</sequence>
<dbReference type="PROSITE" id="PS50983">
    <property type="entry name" value="FE_B12_PBP"/>
    <property type="match status" value="1"/>
</dbReference>
<evidence type="ECO:0000256" key="2">
    <source>
        <dbReference type="SAM" id="SignalP"/>
    </source>
</evidence>
<evidence type="ECO:0000259" key="3">
    <source>
        <dbReference type="PROSITE" id="PS50983"/>
    </source>
</evidence>
<evidence type="ECO:0000313" key="5">
    <source>
        <dbReference type="Proteomes" id="UP000196485"/>
    </source>
</evidence>
<organism evidence="4 5">
    <name type="scientific">Photobacterium aquimaris</name>
    <dbReference type="NCBI Taxonomy" id="512643"/>
    <lineage>
        <taxon>Bacteria</taxon>
        <taxon>Pseudomonadati</taxon>
        <taxon>Pseudomonadota</taxon>
        <taxon>Gammaproteobacteria</taxon>
        <taxon>Vibrionales</taxon>
        <taxon>Vibrionaceae</taxon>
        <taxon>Photobacterium</taxon>
    </lineage>
</organism>
<name>A0A1Y6KZF1_9GAMM</name>
<dbReference type="Gene3D" id="3.40.50.1980">
    <property type="entry name" value="Nitrogenase molybdenum iron protein domain"/>
    <property type="match status" value="2"/>
</dbReference>
<protein>
    <submittedName>
        <fullName evidence="4">Hemin-binding periplasmic protein HmuT</fullName>
    </submittedName>
</protein>
<keyword evidence="2" id="KW-0732">Signal</keyword>
<feature type="chain" id="PRO_5013051607" evidence="2">
    <location>
        <begin position="42"/>
        <end position="307"/>
    </location>
</feature>
<evidence type="ECO:0000256" key="1">
    <source>
        <dbReference type="SAM" id="Coils"/>
    </source>
</evidence>
<feature type="signal peptide" evidence="2">
    <location>
        <begin position="1"/>
        <end position="41"/>
    </location>
</feature>
<dbReference type="SUPFAM" id="SSF53807">
    <property type="entry name" value="Helical backbone' metal receptor"/>
    <property type="match status" value="1"/>
</dbReference>
<keyword evidence="1" id="KW-0175">Coiled coil</keyword>
<proteinExistence type="predicted"/>
<feature type="coiled-coil region" evidence="1">
    <location>
        <begin position="151"/>
        <end position="178"/>
    </location>
</feature>
<reference evidence="5" key="1">
    <citation type="submission" date="2017-06" db="EMBL/GenBank/DDBJ databases">
        <authorList>
            <person name="Rodrigo-Torres L."/>
            <person name="Arahal R. D."/>
            <person name="Lucena T."/>
        </authorList>
    </citation>
    <scope>NUCLEOTIDE SEQUENCE [LARGE SCALE GENOMIC DNA]</scope>
    <source>
        <strain evidence="5">type strain: CECT 9192</strain>
    </source>
</reference>
<dbReference type="PANTHER" id="PTHR30535">
    <property type="entry name" value="VITAMIN B12-BINDING PROTEIN"/>
    <property type="match status" value="1"/>
</dbReference>
<gene>
    <name evidence="4" type="primary">hmuT</name>
    <name evidence="4" type="ORF">PAQU9191_00961</name>
</gene>
<dbReference type="EMBL" id="FYAH01000001">
    <property type="protein sequence ID" value="SMY15738.1"/>
    <property type="molecule type" value="Genomic_DNA"/>
</dbReference>
<keyword evidence="5" id="KW-1185">Reference proteome</keyword>
<dbReference type="InterPro" id="IPR050902">
    <property type="entry name" value="ABC_Transporter_SBP"/>
</dbReference>
<dbReference type="Proteomes" id="UP000196485">
    <property type="component" value="Unassembled WGS sequence"/>
</dbReference>
<evidence type="ECO:0000313" key="4">
    <source>
        <dbReference type="EMBL" id="SMY15738.1"/>
    </source>
</evidence>
<dbReference type="Pfam" id="PF01497">
    <property type="entry name" value="Peripla_BP_2"/>
    <property type="match status" value="1"/>
</dbReference>
<feature type="domain" description="Fe/B12 periplasmic-binding" evidence="3">
    <location>
        <begin position="49"/>
        <end position="307"/>
    </location>
</feature>
<accession>A0A1Y6KZF1</accession>